<sequence length="1028" mass="112467">MQAVTSQGAFCSSKPFDSPPAESKEFDKLTEGDQGNSPSDRSEIDSIDGSLRRCADDLRYIFPETSVLLPVKVKSGNKKSFVWNYFRHPEGEAGIVDRTRTQCLICKSQLAFNASGTTTTMLNHLKSRHGDIAQREEQQRASGAGRMPVRRKDSQRGSANSSFGALRGNHVATKGKQNGYPDFHQPPDFSKEDLQKFPQLGGEEMQANKGAFFPPFLSLGGLDPDKKRLSPLAVSEGGHLIPPPGLLNSLAFQERHMPIPVTSTTGLLPPPFPIPPTLDSTGPFMPHLPGFMPPNFALTPPFPCCPNPEGAIDRSQPPSTNGDPNGLALAKAWLSSFSNLTPDFIAFGAKSSNNPKTKFPPASPTLNNKHLPQNLADMGQLLKGLPALPQRTPSKLLAPPPHPPPPPPPELLATLFQNNPLVMNLLSKSQSLLGVQVPPPTNSAPPEQWMPPPTTITKSASLDLTGTAKRKRGRPVYITPDHNGTKRQATDNHGKTFDSQNEVPEDLTVSRQGNEAPQSLASSSSPSSPSSDVLEERLAHFLVRDMHPPEFLDGEGFKAFIHEVAGAKVASLGVPEAGISSQRMRREVLPRIAARLRPQPHQRRGPFALAPSLAVEFWQNSTAQKFVNLFTEHGRLLQTSSIDSQLDAQQVVEECLAACQGSRENKDSVKKDGQKAEEDDATTETNHPTCFSCPLVTNQPQELSELLQHSSSSFTVLPCLITALSTAISSGFRVTPVASLLKECRQILGSSSPSDTDLSWRDASELLHAIDAEKARLSDEQRDNICRLKSLVVNLNQTLEFIREKDVVLTASMIWPILTNLRETHLACTDDDHGHSDVVKAFKEEVAGGLDNFFPKQSSPVSDLLQIASLIDPRFKERIQEAEPNTVKLLKAKVEELSCRVKQLEGASTSDGYHENHNSVNDGSGLEKVFGRNFFVRTSLSEVDRYLREESVGLQADPLKWWSGKLFSYPILGSLARHYLAVPLACFNLRQRLKTFVSTTAPDKLELPGFEDIFPGPKSRLTADDGSM</sequence>
<keyword evidence="3 9" id="KW-0863">Zinc-finger</keyword>
<feature type="region of interest" description="Disordered" evidence="10">
    <location>
        <begin position="666"/>
        <end position="685"/>
    </location>
</feature>
<name>A0A5K3F9X2_MESCO</name>
<organism evidence="12">
    <name type="scientific">Mesocestoides corti</name>
    <name type="common">Flatworm</name>
    <dbReference type="NCBI Taxonomy" id="53468"/>
    <lineage>
        <taxon>Eukaryota</taxon>
        <taxon>Metazoa</taxon>
        <taxon>Spiralia</taxon>
        <taxon>Lophotrochozoa</taxon>
        <taxon>Platyhelminthes</taxon>
        <taxon>Cestoda</taxon>
        <taxon>Eucestoda</taxon>
        <taxon>Cyclophyllidea</taxon>
        <taxon>Mesocestoididae</taxon>
        <taxon>Mesocestoides</taxon>
    </lineage>
</organism>
<evidence type="ECO:0000313" key="13">
    <source>
        <dbReference type="WBParaSite" id="MCU_006129-RC"/>
    </source>
</evidence>
<dbReference type="InterPro" id="IPR036236">
    <property type="entry name" value="Znf_C2H2_sf"/>
</dbReference>
<evidence type="ECO:0000256" key="8">
    <source>
        <dbReference type="ARBA" id="ARBA00023242"/>
    </source>
</evidence>
<feature type="compositionally biased region" description="Low complexity" evidence="10">
    <location>
        <begin position="522"/>
        <end position="531"/>
    </location>
</feature>
<dbReference type="SUPFAM" id="SSF57667">
    <property type="entry name" value="beta-beta-alpha zinc fingers"/>
    <property type="match status" value="1"/>
</dbReference>
<dbReference type="Pfam" id="PF02892">
    <property type="entry name" value="zf-BED"/>
    <property type="match status" value="1"/>
</dbReference>
<evidence type="ECO:0000259" key="11">
    <source>
        <dbReference type="PROSITE" id="PS50808"/>
    </source>
</evidence>
<feature type="compositionally biased region" description="Basic and acidic residues" evidence="10">
    <location>
        <begin position="666"/>
        <end position="676"/>
    </location>
</feature>
<evidence type="ECO:0000256" key="4">
    <source>
        <dbReference type="ARBA" id="ARBA00022833"/>
    </source>
</evidence>
<feature type="region of interest" description="Disordered" evidence="10">
    <location>
        <begin position="390"/>
        <end position="410"/>
    </location>
</feature>
<dbReference type="GO" id="GO:0009791">
    <property type="term" value="P:post-embryonic development"/>
    <property type="evidence" value="ECO:0007669"/>
    <property type="project" value="UniProtKB-ARBA"/>
</dbReference>
<keyword evidence="2" id="KW-0479">Metal-binding</keyword>
<feature type="compositionally biased region" description="Pro residues" evidence="10">
    <location>
        <begin position="437"/>
        <end position="454"/>
    </location>
</feature>
<feature type="region of interest" description="Disordered" evidence="10">
    <location>
        <begin position="436"/>
        <end position="533"/>
    </location>
</feature>
<dbReference type="GO" id="GO:0003677">
    <property type="term" value="F:DNA binding"/>
    <property type="evidence" value="ECO:0007669"/>
    <property type="project" value="UniProtKB-KW"/>
</dbReference>
<feature type="compositionally biased region" description="Polar residues" evidence="10">
    <location>
        <begin position="509"/>
        <end position="521"/>
    </location>
</feature>
<dbReference type="InterPro" id="IPR008906">
    <property type="entry name" value="HATC_C_dom"/>
</dbReference>
<dbReference type="PANTHER" id="PTHR46481:SF10">
    <property type="entry name" value="ZINC FINGER BED DOMAIN-CONTAINING PROTEIN 39"/>
    <property type="match status" value="1"/>
</dbReference>
<feature type="compositionally biased region" description="Polar residues" evidence="10">
    <location>
        <begin position="1"/>
        <end position="10"/>
    </location>
</feature>
<keyword evidence="6" id="KW-0238">DNA-binding</keyword>
<feature type="compositionally biased region" description="Polar residues" evidence="10">
    <location>
        <begin position="455"/>
        <end position="464"/>
    </location>
</feature>
<feature type="compositionally biased region" description="Basic and acidic residues" evidence="10">
    <location>
        <begin position="22"/>
        <end position="31"/>
    </location>
</feature>
<accession>A0A5K3F9X2</accession>
<dbReference type="WBParaSite" id="MCU_006129-RC">
    <property type="protein sequence ID" value="MCU_006129-RC"/>
    <property type="gene ID" value="MCU_006129"/>
</dbReference>
<protein>
    <submittedName>
        <fullName evidence="12 13">BED-type domain-containing protein</fullName>
    </submittedName>
</protein>
<dbReference type="Pfam" id="PF05699">
    <property type="entry name" value="Dimer_Tnp_hAT"/>
    <property type="match status" value="1"/>
</dbReference>
<keyword evidence="8" id="KW-0539">Nucleus</keyword>
<dbReference type="AlphaFoldDB" id="A0A5K3F9X2"/>
<dbReference type="GO" id="GO:0046983">
    <property type="term" value="F:protein dimerization activity"/>
    <property type="evidence" value="ECO:0007669"/>
    <property type="project" value="InterPro"/>
</dbReference>
<evidence type="ECO:0000256" key="3">
    <source>
        <dbReference type="ARBA" id="ARBA00022771"/>
    </source>
</evidence>
<keyword evidence="7" id="KW-0804">Transcription</keyword>
<dbReference type="SUPFAM" id="SSF53098">
    <property type="entry name" value="Ribonuclease H-like"/>
    <property type="match status" value="1"/>
</dbReference>
<dbReference type="WBParaSite" id="MCU_006129-RA">
    <property type="protein sequence ID" value="MCU_006129-RA"/>
    <property type="gene ID" value="MCU_006129"/>
</dbReference>
<feature type="domain" description="BED-type" evidence="11">
    <location>
        <begin position="77"/>
        <end position="136"/>
    </location>
</feature>
<evidence type="ECO:0000256" key="1">
    <source>
        <dbReference type="ARBA" id="ARBA00004123"/>
    </source>
</evidence>
<feature type="compositionally biased region" description="Pro residues" evidence="10">
    <location>
        <begin position="398"/>
        <end position="410"/>
    </location>
</feature>
<dbReference type="PROSITE" id="PS50808">
    <property type="entry name" value="ZF_BED"/>
    <property type="match status" value="1"/>
</dbReference>
<evidence type="ECO:0000256" key="5">
    <source>
        <dbReference type="ARBA" id="ARBA00023015"/>
    </source>
</evidence>
<evidence type="ECO:0000256" key="2">
    <source>
        <dbReference type="ARBA" id="ARBA00022723"/>
    </source>
</evidence>
<reference evidence="12 13" key="1">
    <citation type="submission" date="2019-11" db="UniProtKB">
        <authorList>
            <consortium name="WormBaseParasite"/>
        </authorList>
    </citation>
    <scope>IDENTIFICATION</scope>
</reference>
<evidence type="ECO:0000313" key="12">
    <source>
        <dbReference type="WBParaSite" id="MCU_006129-RA"/>
    </source>
</evidence>
<evidence type="ECO:0000256" key="10">
    <source>
        <dbReference type="SAM" id="MobiDB-lite"/>
    </source>
</evidence>
<feature type="region of interest" description="Disordered" evidence="10">
    <location>
        <begin position="1"/>
        <end position="45"/>
    </location>
</feature>
<dbReference type="GO" id="GO:0008270">
    <property type="term" value="F:zinc ion binding"/>
    <property type="evidence" value="ECO:0007669"/>
    <property type="project" value="UniProtKB-KW"/>
</dbReference>
<dbReference type="PANTHER" id="PTHR46481">
    <property type="entry name" value="ZINC FINGER BED DOMAIN-CONTAINING PROTEIN 4"/>
    <property type="match status" value="1"/>
</dbReference>
<feature type="region of interest" description="Disordered" evidence="10">
    <location>
        <begin position="133"/>
        <end position="181"/>
    </location>
</feature>
<proteinExistence type="predicted"/>
<dbReference type="InterPro" id="IPR003656">
    <property type="entry name" value="Znf_BED"/>
</dbReference>
<evidence type="ECO:0000256" key="7">
    <source>
        <dbReference type="ARBA" id="ARBA00023163"/>
    </source>
</evidence>
<dbReference type="GO" id="GO:0005634">
    <property type="term" value="C:nucleus"/>
    <property type="evidence" value="ECO:0007669"/>
    <property type="project" value="UniProtKB-SubCell"/>
</dbReference>
<evidence type="ECO:0000256" key="6">
    <source>
        <dbReference type="ARBA" id="ARBA00023125"/>
    </source>
</evidence>
<dbReference type="InterPro" id="IPR012337">
    <property type="entry name" value="RNaseH-like_sf"/>
</dbReference>
<dbReference type="InterPro" id="IPR052035">
    <property type="entry name" value="ZnF_BED_domain_contain"/>
</dbReference>
<keyword evidence="4" id="KW-0862">Zinc</keyword>
<comment type="subcellular location">
    <subcellularLocation>
        <location evidence="1">Nucleus</location>
    </subcellularLocation>
</comment>
<dbReference type="SMART" id="SM00614">
    <property type="entry name" value="ZnF_BED"/>
    <property type="match status" value="1"/>
</dbReference>
<evidence type="ECO:0000256" key="9">
    <source>
        <dbReference type="PROSITE-ProRule" id="PRU00027"/>
    </source>
</evidence>
<keyword evidence="5" id="KW-0805">Transcription regulation</keyword>